<reference evidence="3" key="1">
    <citation type="submission" date="2021-01" db="EMBL/GenBank/DDBJ databases">
        <title>Adiantum capillus-veneris genome.</title>
        <authorList>
            <person name="Fang Y."/>
            <person name="Liao Q."/>
        </authorList>
    </citation>
    <scope>NUCLEOTIDE SEQUENCE</scope>
    <source>
        <strain evidence="3">H3</strain>
        <tissue evidence="3">Leaf</tissue>
    </source>
</reference>
<dbReference type="Proteomes" id="UP000886520">
    <property type="component" value="Chromosome 4"/>
</dbReference>
<gene>
    <name evidence="3" type="ORF">GOP47_0004439</name>
</gene>
<protein>
    <recommendedName>
        <fullName evidence="5">Pentatricopeptide repeat-containing protein</fullName>
    </recommendedName>
</protein>
<sequence>MALSFKESILLEGSVLELPPLDAIATDLHNCRKEKNLPLAKHAHLQILRNGLETNQSLGNFIVPMFVECGSMLDAQKVFAKLPQPNEHSWTSLIQGCVQYGEHESALSLFKKMQQDSVAPSGYTYLALLKACGHLKWAKEGHAFHLDIVKHGFEEEPFVSDYILEMYAKCGSFAEARRIFDGLVNQDLRLWTTLIVRYVEHGFYEEALSCLMEMQQQSVSPNDVALVCCLKACTALGYIDRGQCLHTQIIQKGFEEDIFIGNTLVDFYVNSGLLIEAQEVFDGLSTRDVVSWTALISGYAEQEFGQEALSCFESMLLEGMIPNFVTYFSSLKACVLIRAIDQGRALHIATTKEGFEQEYLVSSTLIDLYSKCGQLVEARAVFDTLPARNVVLWTALITGYAEHGLAMEALNCWRQMQAEGISADAATFVCILKVCGSLGLIECGFQVHLCVVIEGYAQNCYVGSTLVDMYARCGFFTEARAALKEMPVHSVVAWTALMDGYTDHGFGQEALACYAEMQSEGLSPNAHTFVCSLKASMVADSIREGKNLHISIVKCGIEKDAFVGCTLVDMYSKGGFLEEAHCTFNGLRARDAVVWNSVIIGCVACKDFERALSYSRQMQVEGVYPNTMTWNALLMGLSEHEEVARSIEFYMQMLDQGVIPDNLTYVSVLKACGNSAALETGKYFHTQVENLRRWCDVGEAGEVIIATTLIDMYSKCGCMRDAQLVCDNMSKRDLLAWATLIAGYARHGDCECIIGLIKAMGNEGLKPDEFISFNVLTACSHAGQVMKGTTFLEGMNVKYGTHPTVTHENCAIDLLSRAGQVVEAVTILMEMSFQPDSITWNTVLAACHCYAEIDISQHAFKHVAYLDDNGGSAFVLMSNIYADGGDDTTWLDQI</sequence>
<dbReference type="Pfam" id="PF13041">
    <property type="entry name" value="PPR_2"/>
    <property type="match status" value="5"/>
</dbReference>
<dbReference type="GO" id="GO:0003723">
    <property type="term" value="F:RNA binding"/>
    <property type="evidence" value="ECO:0007669"/>
    <property type="project" value="InterPro"/>
</dbReference>
<dbReference type="FunFam" id="1.25.40.10:FF:000344">
    <property type="entry name" value="Pentatricopeptide repeat-containing protein"/>
    <property type="match status" value="1"/>
</dbReference>
<dbReference type="InterPro" id="IPR011990">
    <property type="entry name" value="TPR-like_helical_dom_sf"/>
</dbReference>
<feature type="repeat" description="PPR" evidence="2">
    <location>
        <begin position="591"/>
        <end position="625"/>
    </location>
</feature>
<dbReference type="Pfam" id="PF01535">
    <property type="entry name" value="PPR"/>
    <property type="match status" value="8"/>
</dbReference>
<proteinExistence type="predicted"/>
<keyword evidence="4" id="KW-1185">Reference proteome</keyword>
<dbReference type="Gene3D" id="1.25.40.10">
    <property type="entry name" value="Tetratricopeptide repeat domain"/>
    <property type="match status" value="6"/>
</dbReference>
<organism evidence="3 4">
    <name type="scientific">Adiantum capillus-veneris</name>
    <name type="common">Maidenhair fern</name>
    <dbReference type="NCBI Taxonomy" id="13818"/>
    <lineage>
        <taxon>Eukaryota</taxon>
        <taxon>Viridiplantae</taxon>
        <taxon>Streptophyta</taxon>
        <taxon>Embryophyta</taxon>
        <taxon>Tracheophyta</taxon>
        <taxon>Polypodiopsida</taxon>
        <taxon>Polypodiidae</taxon>
        <taxon>Polypodiales</taxon>
        <taxon>Pteridineae</taxon>
        <taxon>Pteridaceae</taxon>
        <taxon>Vittarioideae</taxon>
        <taxon>Adiantum</taxon>
    </lineage>
</organism>
<dbReference type="GO" id="GO:0048731">
    <property type="term" value="P:system development"/>
    <property type="evidence" value="ECO:0007669"/>
    <property type="project" value="UniProtKB-ARBA"/>
</dbReference>
<dbReference type="InterPro" id="IPR002885">
    <property type="entry name" value="PPR_rpt"/>
</dbReference>
<dbReference type="GO" id="GO:0009451">
    <property type="term" value="P:RNA modification"/>
    <property type="evidence" value="ECO:0007669"/>
    <property type="project" value="InterPro"/>
</dbReference>
<feature type="repeat" description="PPR" evidence="2">
    <location>
        <begin position="86"/>
        <end position="120"/>
    </location>
</feature>
<dbReference type="OrthoDB" id="185373at2759"/>
<feature type="repeat" description="PPR" evidence="2">
    <location>
        <begin position="389"/>
        <end position="423"/>
    </location>
</feature>
<dbReference type="FunFam" id="1.25.40.10:FF:000196">
    <property type="entry name" value="Pentatricopeptide repeat-containing protein At4g14850"/>
    <property type="match status" value="1"/>
</dbReference>
<feature type="repeat" description="PPR" evidence="2">
    <location>
        <begin position="187"/>
        <end position="221"/>
    </location>
</feature>
<comment type="caution">
    <text evidence="3">The sequence shown here is derived from an EMBL/GenBank/DDBJ whole genome shotgun (WGS) entry which is preliminary data.</text>
</comment>
<name>A0A9D4V7H0_ADICA</name>
<dbReference type="PROSITE" id="PS51375">
    <property type="entry name" value="PPR"/>
    <property type="match status" value="8"/>
</dbReference>
<evidence type="ECO:0000313" key="4">
    <source>
        <dbReference type="Proteomes" id="UP000886520"/>
    </source>
</evidence>
<evidence type="ECO:0000256" key="2">
    <source>
        <dbReference type="PROSITE-ProRule" id="PRU00708"/>
    </source>
</evidence>
<feature type="repeat" description="PPR" evidence="2">
    <location>
        <begin position="626"/>
        <end position="660"/>
    </location>
</feature>
<dbReference type="EMBL" id="JABFUD020000004">
    <property type="protein sequence ID" value="KAI5081256.1"/>
    <property type="molecule type" value="Genomic_DNA"/>
</dbReference>
<evidence type="ECO:0000256" key="1">
    <source>
        <dbReference type="ARBA" id="ARBA00022737"/>
    </source>
</evidence>
<dbReference type="InterPro" id="IPR046960">
    <property type="entry name" value="PPR_At4g14850-like_plant"/>
</dbReference>
<dbReference type="FunFam" id="1.25.40.10:FF:000158">
    <property type="entry name" value="pentatricopeptide repeat-containing protein At2g33680"/>
    <property type="match status" value="1"/>
</dbReference>
<evidence type="ECO:0000313" key="3">
    <source>
        <dbReference type="EMBL" id="KAI5081256.1"/>
    </source>
</evidence>
<dbReference type="PANTHER" id="PTHR24015">
    <property type="entry name" value="OS07G0578800 PROTEIN-RELATED"/>
    <property type="match status" value="1"/>
</dbReference>
<dbReference type="AlphaFoldDB" id="A0A9D4V7H0"/>
<dbReference type="NCBIfam" id="TIGR00756">
    <property type="entry name" value="PPR"/>
    <property type="match status" value="7"/>
</dbReference>
<dbReference type="PANTHER" id="PTHR24015:SF548">
    <property type="entry name" value="OS08G0340900 PROTEIN"/>
    <property type="match status" value="1"/>
</dbReference>
<evidence type="ECO:0008006" key="5">
    <source>
        <dbReference type="Google" id="ProtNLM"/>
    </source>
</evidence>
<dbReference type="FunFam" id="1.25.40.10:FF:000031">
    <property type="entry name" value="Pentatricopeptide repeat-containing protein mitochondrial"/>
    <property type="match status" value="1"/>
</dbReference>
<feature type="repeat" description="PPR" evidence="2">
    <location>
        <begin position="490"/>
        <end position="524"/>
    </location>
</feature>
<feature type="repeat" description="PPR" evidence="2">
    <location>
        <begin position="733"/>
        <end position="767"/>
    </location>
</feature>
<keyword evidence="1" id="KW-0677">Repeat</keyword>
<accession>A0A9D4V7H0</accession>
<feature type="repeat" description="PPR" evidence="2">
    <location>
        <begin position="288"/>
        <end position="322"/>
    </location>
</feature>